<name>G5KD94_9STRE</name>
<keyword evidence="3" id="KW-1185">Reference proteome</keyword>
<evidence type="ECO:0000313" key="2">
    <source>
        <dbReference type="EMBL" id="EHJ57479.1"/>
    </source>
</evidence>
<feature type="transmembrane region" description="Helical" evidence="1">
    <location>
        <begin position="20"/>
        <end position="40"/>
    </location>
</feature>
<keyword evidence="1" id="KW-1133">Transmembrane helix</keyword>
<comment type="caution">
    <text evidence="2">The sequence shown here is derived from an EMBL/GenBank/DDBJ whole genome shotgun (WGS) entry which is preliminary data.</text>
</comment>
<evidence type="ECO:0000256" key="1">
    <source>
        <dbReference type="SAM" id="Phobius"/>
    </source>
</evidence>
<keyword evidence="1" id="KW-0812">Transmembrane</keyword>
<accession>G5KD94</accession>
<keyword evidence="1" id="KW-0472">Membrane</keyword>
<sequence>MIACGAGYFFGNIPFVKSHFSAIILGIVFITLLPSILTVLKSILKRS</sequence>
<dbReference type="eggNOG" id="COG0586">
    <property type="taxonomic scope" value="Bacteria"/>
</dbReference>
<reference evidence="2 3" key="1">
    <citation type="journal article" date="2014" name="Int. J. Syst. Evol. Microbiol.">
        <title>Phylogenomics and the dynamic genome evolution of the genus Streptococcus.</title>
        <authorList>
            <consortium name="The Broad Institute Genome Sequencing Platform"/>
            <person name="Richards V.P."/>
            <person name="Palmer S.R."/>
            <person name="Pavinski Bitar P.D."/>
            <person name="Qin X."/>
            <person name="Weinstock G.M."/>
            <person name="Highlander S.K."/>
            <person name="Town C.D."/>
            <person name="Burne R.A."/>
            <person name="Stanhope M.J."/>
        </authorList>
    </citation>
    <scope>NUCLEOTIDE SEQUENCE [LARGE SCALE GENOMIC DNA]</scope>
    <source>
        <strain evidence="2 3">2285-97</strain>
    </source>
</reference>
<dbReference type="STRING" id="764291.STRUR_0614"/>
<dbReference type="EMBL" id="AEUZ02000001">
    <property type="protein sequence ID" value="EHJ57479.1"/>
    <property type="molecule type" value="Genomic_DNA"/>
</dbReference>
<organism evidence="2 3">
    <name type="scientific">Streptococcus urinalis 2285-97</name>
    <dbReference type="NCBI Taxonomy" id="764291"/>
    <lineage>
        <taxon>Bacteria</taxon>
        <taxon>Bacillati</taxon>
        <taxon>Bacillota</taxon>
        <taxon>Bacilli</taxon>
        <taxon>Lactobacillales</taxon>
        <taxon>Streptococcaceae</taxon>
        <taxon>Streptococcus</taxon>
    </lineage>
</organism>
<protein>
    <submittedName>
        <fullName evidence="2">DedA family protein</fullName>
    </submittedName>
</protein>
<evidence type="ECO:0000313" key="3">
    <source>
        <dbReference type="Proteomes" id="UP000005388"/>
    </source>
</evidence>
<dbReference type="Proteomes" id="UP000005388">
    <property type="component" value="Unassembled WGS sequence"/>
</dbReference>
<proteinExistence type="predicted"/>
<dbReference type="AlphaFoldDB" id="G5KD94"/>
<gene>
    <name evidence="2" type="ORF">STRUR_0614</name>
</gene>